<feature type="region of interest" description="Disordered" evidence="15">
    <location>
        <begin position="763"/>
        <end position="789"/>
    </location>
</feature>
<dbReference type="EMBL" id="VSWC01000158">
    <property type="protein sequence ID" value="KAA1073730.1"/>
    <property type="molecule type" value="Genomic_DNA"/>
</dbReference>
<dbReference type="AlphaFoldDB" id="A0A5B0MCN1"/>
<feature type="domain" description="Protein kinase" evidence="16">
    <location>
        <begin position="37"/>
        <end position="351"/>
    </location>
</feature>
<dbReference type="InterPro" id="IPR017441">
    <property type="entry name" value="Protein_kinase_ATP_BS"/>
</dbReference>
<evidence type="ECO:0000256" key="13">
    <source>
        <dbReference type="ARBA" id="ARBA00060750"/>
    </source>
</evidence>
<dbReference type="GO" id="GO:0010506">
    <property type="term" value="P:regulation of autophagy"/>
    <property type="evidence" value="ECO:0007669"/>
    <property type="project" value="InterPro"/>
</dbReference>
<keyword evidence="7 17" id="KW-0418">Kinase</keyword>
<dbReference type="PROSITE" id="PS00107">
    <property type="entry name" value="PROTEIN_KINASE_ATP"/>
    <property type="match status" value="1"/>
</dbReference>
<dbReference type="PROSITE" id="PS00108">
    <property type="entry name" value="PROTEIN_KINASE_ST"/>
    <property type="match status" value="1"/>
</dbReference>
<proteinExistence type="inferred from homology"/>
<evidence type="ECO:0000256" key="14">
    <source>
        <dbReference type="PROSITE-ProRule" id="PRU10141"/>
    </source>
</evidence>
<feature type="compositionally biased region" description="Low complexity" evidence="15">
    <location>
        <begin position="830"/>
        <end position="844"/>
    </location>
</feature>
<reference evidence="17 18" key="1">
    <citation type="submission" date="2019-05" db="EMBL/GenBank/DDBJ databases">
        <title>Emergence of the Ug99 lineage of the wheat stem rust pathogen through somatic hybridization.</title>
        <authorList>
            <person name="Li F."/>
            <person name="Upadhyaya N.M."/>
            <person name="Sperschneider J."/>
            <person name="Matny O."/>
            <person name="Nguyen-Phuc H."/>
            <person name="Mago R."/>
            <person name="Raley C."/>
            <person name="Miller M.E."/>
            <person name="Silverstein K.A.T."/>
            <person name="Henningsen E."/>
            <person name="Hirsch C.D."/>
            <person name="Visser B."/>
            <person name="Pretorius Z.A."/>
            <person name="Steffenson B.J."/>
            <person name="Schwessinger B."/>
            <person name="Dodds P.N."/>
            <person name="Figueroa M."/>
        </authorList>
    </citation>
    <scope>NUCLEOTIDE SEQUENCE [LARGE SCALE GENOMIC DNA]</scope>
    <source>
        <strain evidence="17">21-0</strain>
    </source>
</reference>
<organism evidence="17 18">
    <name type="scientific">Puccinia graminis f. sp. tritici</name>
    <dbReference type="NCBI Taxonomy" id="56615"/>
    <lineage>
        <taxon>Eukaryota</taxon>
        <taxon>Fungi</taxon>
        <taxon>Dikarya</taxon>
        <taxon>Basidiomycota</taxon>
        <taxon>Pucciniomycotina</taxon>
        <taxon>Pucciniomycetes</taxon>
        <taxon>Pucciniales</taxon>
        <taxon>Pucciniaceae</taxon>
        <taxon>Puccinia</taxon>
    </lineage>
</organism>
<dbReference type="InterPro" id="IPR011009">
    <property type="entry name" value="Kinase-like_dom_sf"/>
</dbReference>
<evidence type="ECO:0000256" key="9">
    <source>
        <dbReference type="ARBA" id="ARBA00022927"/>
    </source>
</evidence>
<feature type="region of interest" description="Disordered" evidence="15">
    <location>
        <begin position="1095"/>
        <end position="1115"/>
    </location>
</feature>
<comment type="caution">
    <text evidence="17">The sequence shown here is derived from an EMBL/GenBank/DDBJ whole genome shotgun (WGS) entry which is preliminary data.</text>
</comment>
<dbReference type="GO" id="GO:0061709">
    <property type="term" value="P:reticulophagy"/>
    <property type="evidence" value="ECO:0007669"/>
    <property type="project" value="TreeGrafter"/>
</dbReference>
<feature type="region of interest" description="Disordered" evidence="15">
    <location>
        <begin position="715"/>
        <end position="743"/>
    </location>
</feature>
<feature type="region of interest" description="Disordered" evidence="15">
    <location>
        <begin position="188"/>
        <end position="213"/>
    </location>
</feature>
<evidence type="ECO:0000256" key="15">
    <source>
        <dbReference type="SAM" id="MobiDB-lite"/>
    </source>
</evidence>
<evidence type="ECO:0000256" key="4">
    <source>
        <dbReference type="ARBA" id="ARBA00022490"/>
    </source>
</evidence>
<dbReference type="InterPro" id="IPR008271">
    <property type="entry name" value="Ser/Thr_kinase_AS"/>
</dbReference>
<dbReference type="Gene3D" id="1.10.510.10">
    <property type="entry name" value="Transferase(Phosphotransferase) domain 1"/>
    <property type="match status" value="1"/>
</dbReference>
<protein>
    <recommendedName>
        <fullName evidence="3">non-specific serine/threonine protein kinase</fullName>
        <ecNumber evidence="3">2.7.11.1</ecNumber>
    </recommendedName>
    <alternativeName>
        <fullName evidence="12">Autophagy-related protein 1</fullName>
    </alternativeName>
</protein>
<evidence type="ECO:0000259" key="16">
    <source>
        <dbReference type="PROSITE" id="PS50011"/>
    </source>
</evidence>
<dbReference type="GO" id="GO:0012505">
    <property type="term" value="C:endomembrane system"/>
    <property type="evidence" value="ECO:0007669"/>
    <property type="project" value="UniProtKB-SubCell"/>
</dbReference>
<evidence type="ECO:0000256" key="5">
    <source>
        <dbReference type="ARBA" id="ARBA00022679"/>
    </source>
</evidence>
<dbReference type="OrthoDB" id="346907at2759"/>
<feature type="compositionally biased region" description="Polar residues" evidence="15">
    <location>
        <begin position="763"/>
        <end position="775"/>
    </location>
</feature>
<dbReference type="InterPro" id="IPR045269">
    <property type="entry name" value="Atg1-like"/>
</dbReference>
<feature type="region of interest" description="Disordered" evidence="15">
    <location>
        <begin position="1141"/>
        <end position="1208"/>
    </location>
</feature>
<dbReference type="FunFam" id="3.30.200.20:FF:000042">
    <property type="entry name" value="Aurora kinase A"/>
    <property type="match status" value="1"/>
</dbReference>
<dbReference type="Pfam" id="PF12063">
    <property type="entry name" value="ATG1-like_MIT1"/>
    <property type="match status" value="1"/>
</dbReference>
<feature type="compositionally biased region" description="Low complexity" evidence="15">
    <location>
        <begin position="715"/>
        <end position="734"/>
    </location>
</feature>
<dbReference type="Proteomes" id="UP000324748">
    <property type="component" value="Unassembled WGS sequence"/>
</dbReference>
<keyword evidence="18" id="KW-1185">Reference proteome</keyword>
<feature type="region of interest" description="Disordered" evidence="15">
    <location>
        <begin position="349"/>
        <end position="374"/>
    </location>
</feature>
<keyword evidence="9" id="KW-0813">Transport</keyword>
<evidence type="ECO:0000256" key="11">
    <source>
        <dbReference type="ARBA" id="ARBA00023136"/>
    </source>
</evidence>
<dbReference type="GO" id="GO:0034045">
    <property type="term" value="C:phagophore assembly site membrane"/>
    <property type="evidence" value="ECO:0007669"/>
    <property type="project" value="TreeGrafter"/>
</dbReference>
<dbReference type="PANTHER" id="PTHR24348">
    <property type="entry name" value="SERINE/THREONINE-PROTEIN KINASE UNC-51-RELATED"/>
    <property type="match status" value="1"/>
</dbReference>
<dbReference type="PROSITE" id="PS50011">
    <property type="entry name" value="PROTEIN_KINASE_DOM"/>
    <property type="match status" value="1"/>
</dbReference>
<dbReference type="EC" id="2.7.11.1" evidence="3"/>
<dbReference type="GO" id="GO:0034727">
    <property type="term" value="P:piecemeal microautophagy of the nucleus"/>
    <property type="evidence" value="ECO:0007669"/>
    <property type="project" value="TreeGrafter"/>
</dbReference>
<feature type="region of interest" description="Disordered" evidence="15">
    <location>
        <begin position="539"/>
        <end position="566"/>
    </location>
</feature>
<feature type="compositionally biased region" description="Polar residues" evidence="15">
    <location>
        <begin position="653"/>
        <end position="679"/>
    </location>
</feature>
<dbReference type="InterPro" id="IPR022708">
    <property type="entry name" value="Atg1-like_tMIT"/>
</dbReference>
<name>A0A5B0MCN1_PUCGR</name>
<gene>
    <name evidence="17" type="primary">ATG1_2</name>
    <name evidence="17" type="ORF">PGT21_023761</name>
</gene>
<feature type="region of interest" description="Disordered" evidence="15">
    <location>
        <begin position="1"/>
        <end position="29"/>
    </location>
</feature>
<keyword evidence="8 14" id="KW-0067">ATP-binding</keyword>
<dbReference type="PANTHER" id="PTHR24348:SF22">
    <property type="entry name" value="NON-SPECIFIC SERINE_THREONINE PROTEIN KINASE"/>
    <property type="match status" value="1"/>
</dbReference>
<feature type="compositionally biased region" description="Low complexity" evidence="15">
    <location>
        <begin position="615"/>
        <end position="644"/>
    </location>
</feature>
<evidence type="ECO:0000256" key="12">
    <source>
        <dbReference type="ARBA" id="ARBA00030237"/>
    </source>
</evidence>
<feature type="compositionally biased region" description="Basic residues" evidence="15">
    <location>
        <begin position="1148"/>
        <end position="1158"/>
    </location>
</feature>
<dbReference type="FunFam" id="1.10.510.10:FF:000817">
    <property type="entry name" value="Serine/threonine-protein kinase ATG1"/>
    <property type="match status" value="1"/>
</dbReference>
<dbReference type="SUPFAM" id="SSF56112">
    <property type="entry name" value="Protein kinase-like (PK-like)"/>
    <property type="match status" value="1"/>
</dbReference>
<feature type="compositionally biased region" description="Low complexity" evidence="15">
    <location>
        <begin position="1159"/>
        <end position="1176"/>
    </location>
</feature>
<dbReference type="GO" id="GO:0005829">
    <property type="term" value="C:cytosol"/>
    <property type="evidence" value="ECO:0007669"/>
    <property type="project" value="TreeGrafter"/>
</dbReference>
<feature type="compositionally biased region" description="Low complexity" evidence="15">
    <location>
        <begin position="190"/>
        <end position="207"/>
    </location>
</feature>
<keyword evidence="5" id="KW-0808">Transferase</keyword>
<keyword evidence="11" id="KW-0472">Membrane</keyword>
<feature type="region of interest" description="Disordered" evidence="15">
    <location>
        <begin position="1055"/>
        <end position="1075"/>
    </location>
</feature>
<evidence type="ECO:0000256" key="1">
    <source>
        <dbReference type="ARBA" id="ARBA00004308"/>
    </source>
</evidence>
<feature type="compositionally biased region" description="Low complexity" evidence="15">
    <location>
        <begin position="400"/>
        <end position="410"/>
    </location>
</feature>
<keyword evidence="9" id="KW-0653">Protein transport</keyword>
<dbReference type="GO" id="GO:0005524">
    <property type="term" value="F:ATP binding"/>
    <property type="evidence" value="ECO:0007669"/>
    <property type="project" value="UniProtKB-UniRule"/>
</dbReference>
<evidence type="ECO:0000256" key="3">
    <source>
        <dbReference type="ARBA" id="ARBA00012513"/>
    </source>
</evidence>
<feature type="compositionally biased region" description="Polar residues" evidence="15">
    <location>
        <begin position="541"/>
        <end position="554"/>
    </location>
</feature>
<evidence type="ECO:0000313" key="17">
    <source>
        <dbReference type="EMBL" id="KAA1073730.1"/>
    </source>
</evidence>
<evidence type="ECO:0000256" key="10">
    <source>
        <dbReference type="ARBA" id="ARBA00023006"/>
    </source>
</evidence>
<dbReference type="GO" id="GO:0000045">
    <property type="term" value="P:autophagosome assembly"/>
    <property type="evidence" value="ECO:0007669"/>
    <property type="project" value="TreeGrafter"/>
</dbReference>
<dbReference type="Pfam" id="PF21127">
    <property type="entry name" value="ATG1-like_MIT2"/>
    <property type="match status" value="1"/>
</dbReference>
<feature type="compositionally biased region" description="Low complexity" evidence="15">
    <location>
        <begin position="9"/>
        <end position="24"/>
    </location>
</feature>
<feature type="compositionally biased region" description="Acidic residues" evidence="15">
    <location>
        <begin position="1095"/>
        <end position="1108"/>
    </location>
</feature>
<dbReference type="Pfam" id="PF00069">
    <property type="entry name" value="Pkinase"/>
    <property type="match status" value="1"/>
</dbReference>
<keyword evidence="10" id="KW-0072">Autophagy</keyword>
<feature type="region of interest" description="Disordered" evidence="15">
    <location>
        <begin position="387"/>
        <end position="506"/>
    </location>
</feature>
<dbReference type="InterPro" id="IPR048941">
    <property type="entry name" value="ATG1-like_MIT2"/>
</dbReference>
<evidence type="ECO:0000256" key="8">
    <source>
        <dbReference type="ARBA" id="ARBA00022840"/>
    </source>
</evidence>
<dbReference type="GO" id="GO:0015031">
    <property type="term" value="P:protein transport"/>
    <property type="evidence" value="ECO:0007669"/>
    <property type="project" value="UniProtKB-KW"/>
</dbReference>
<dbReference type="InterPro" id="IPR000719">
    <property type="entry name" value="Prot_kinase_dom"/>
</dbReference>
<keyword evidence="6 14" id="KW-0547">Nucleotide-binding</keyword>
<dbReference type="GO" id="GO:0005776">
    <property type="term" value="C:autophagosome"/>
    <property type="evidence" value="ECO:0007669"/>
    <property type="project" value="TreeGrafter"/>
</dbReference>
<feature type="compositionally biased region" description="Low complexity" evidence="15">
    <location>
        <begin position="357"/>
        <end position="373"/>
    </location>
</feature>
<accession>A0A5B0MCN1</accession>
<feature type="compositionally biased region" description="Polar residues" evidence="15">
    <location>
        <begin position="455"/>
        <end position="477"/>
    </location>
</feature>
<comment type="subcellular location">
    <subcellularLocation>
        <location evidence="2">Cytoplasm</location>
    </subcellularLocation>
    <subcellularLocation>
        <location evidence="1">Endomembrane system</location>
    </subcellularLocation>
</comment>
<evidence type="ECO:0000256" key="2">
    <source>
        <dbReference type="ARBA" id="ARBA00004496"/>
    </source>
</evidence>
<feature type="region of interest" description="Disordered" evidence="15">
    <location>
        <begin position="825"/>
        <end position="844"/>
    </location>
</feature>
<dbReference type="GO" id="GO:0004674">
    <property type="term" value="F:protein serine/threonine kinase activity"/>
    <property type="evidence" value="ECO:0007669"/>
    <property type="project" value="UniProtKB-EC"/>
</dbReference>
<feature type="binding site" evidence="14">
    <location>
        <position position="70"/>
    </location>
    <ligand>
        <name>ATP</name>
        <dbReference type="ChEBI" id="CHEBI:30616"/>
    </ligand>
</feature>
<keyword evidence="4" id="KW-0963">Cytoplasm</keyword>
<sequence>MSPPPPNQTTATGTSTTATGSSSSRQHEIPGILPGGFTIGEEIGRGSFAVVYRGLNPRTNQTVAIKAVIKSKLTNKLFQNLQDEIKILKKIRHGNVVGLVDCLSNNDYIFLIMQYCSQGDLSVYIKTQAKLIKQQQQPQPHQPFPHPQDGGLNEWIIRSFLGQLADALRFLRSHSIIHRDIKPQNLLLHPSSQSSQPSTSDPKQPDSFISTTSPRYIPEGIPILRVADFGFARVLAPNAGLAETLCGSPLYMAPEILRYEKYDAKADLWSVGAVLFEMAVGKPPFRAQNHVELLRKIEKSEDKIAFPEEKVVAQDLKRLILSLLKRNPAERVSFEEFFLMADEVSRVGPLIPPTQPPLQQQQQQPSSLPRTTSIPLRPQLTTLHSTSVQAHENLSPRPPSTSTLPNPTALKGKSHQPVSANPFDGEPGAFIVDKNSSAYKPKQPLPPPFSQPNQSGSTDRAPQNRQVSLPPAFSNSHAGHPGFQAPSPSLLPTPQPSGQRQSSWMPSFPAKYIVPGSSTSNPTNLVSTAVKSKDYALMRSPSLNSPSKQNTTSAVPFKTEEDEDRDLGTEYVVVEKGSVEINAMVDGLSSSPQKPMSLGRRMSRGFMAAKPTLTGLSSSPHRTTSSGSPPHSSLATHSHSSPVSSFPPRPHTLTASPIPTGSHPMNITNFGRSSPSSQGHYGPHPSSPRSFDSGGGGIGSLPLVGKYFPQAVLGTSSPSGPAAPSHTSAGPSGSQAQRPPFTFPSSALSRAILSAGPLQINHQTIPTRSIGGPSTSQPPPRSSASRNGHLDPVESQLLAELEEFACKALVIIHFADQKLAAILPPPPSASGPSTSSTSNPAPFSGPVGAFITSSPSSYPSFDPSTSSSSTSSSSSCYDLRHSSTLDTPSSVLSKPPSGQLAPAASALAAGQALLLYIKALAFLNKSIRHAVAVVDWKKLAVVGGGGNALSYETSCAIEWLRHKFNEVFDKIQFVKTKANGKSLLSTGGRVLSADKLIYDRALEKSRSAAVNELGGDSRLKECELEYESSLWMLYGLMDERIIQTDSIFELDRPVLHPHSHTTHPHSHPHPHTLRPRKAEVPVCGAEDDLVDDVADEHDQDNEEEEQDDPIASQHKFIKRSCPNIIRSILVRLDSLRTKLNHPSPSSISHHHPYHHHSLHIPSSSSSLTTNTNTHTHGTPNVTGSGSGGGSGLLLSSSGVDPNGSAVFK</sequence>
<comment type="similarity">
    <text evidence="13">Belongs to the protein kinase superfamily. Ser/Thr protein kinase family. APG1/unc-51/ULK1 subfamily.</text>
</comment>
<evidence type="ECO:0000313" key="18">
    <source>
        <dbReference type="Proteomes" id="UP000324748"/>
    </source>
</evidence>
<feature type="region of interest" description="Disordered" evidence="15">
    <location>
        <begin position="611"/>
        <end position="697"/>
    </location>
</feature>
<dbReference type="GO" id="GO:0042594">
    <property type="term" value="P:response to starvation"/>
    <property type="evidence" value="ECO:0007669"/>
    <property type="project" value="TreeGrafter"/>
</dbReference>
<evidence type="ECO:0000256" key="7">
    <source>
        <dbReference type="ARBA" id="ARBA00022777"/>
    </source>
</evidence>
<evidence type="ECO:0000256" key="6">
    <source>
        <dbReference type="ARBA" id="ARBA00022741"/>
    </source>
</evidence>
<dbReference type="SMART" id="SM00220">
    <property type="entry name" value="S_TKc"/>
    <property type="match status" value="1"/>
</dbReference>
<dbReference type="GO" id="GO:0000422">
    <property type="term" value="P:autophagy of mitochondrion"/>
    <property type="evidence" value="ECO:0007669"/>
    <property type="project" value="TreeGrafter"/>
</dbReference>